<proteinExistence type="predicted"/>
<name>A0ACC0W9M2_9STRA</name>
<evidence type="ECO:0000313" key="2">
    <source>
        <dbReference type="Proteomes" id="UP001163321"/>
    </source>
</evidence>
<dbReference type="Proteomes" id="UP001163321">
    <property type="component" value="Chromosome 3"/>
</dbReference>
<dbReference type="EMBL" id="CM047582">
    <property type="protein sequence ID" value="KAI9915257.1"/>
    <property type="molecule type" value="Genomic_DNA"/>
</dbReference>
<protein>
    <submittedName>
        <fullName evidence="1">Uncharacterized protein</fullName>
    </submittedName>
</protein>
<organism evidence="1 2">
    <name type="scientific">Peronosclerospora sorghi</name>
    <dbReference type="NCBI Taxonomy" id="230839"/>
    <lineage>
        <taxon>Eukaryota</taxon>
        <taxon>Sar</taxon>
        <taxon>Stramenopiles</taxon>
        <taxon>Oomycota</taxon>
        <taxon>Peronosporomycetes</taxon>
        <taxon>Peronosporales</taxon>
        <taxon>Peronosporaceae</taxon>
        <taxon>Peronosclerospora</taxon>
    </lineage>
</organism>
<accession>A0ACC0W9M2</accession>
<keyword evidence="2" id="KW-1185">Reference proteome</keyword>
<gene>
    <name evidence="1" type="ORF">PsorP6_006894</name>
</gene>
<evidence type="ECO:0000313" key="1">
    <source>
        <dbReference type="EMBL" id="KAI9915257.1"/>
    </source>
</evidence>
<comment type="caution">
    <text evidence="1">The sequence shown here is derived from an EMBL/GenBank/DDBJ whole genome shotgun (WGS) entry which is preliminary data.</text>
</comment>
<sequence>MKFVAPLAAVVASFALTVAADVSGGPTWGYRSNDDSLVDTSKWAETWPACGGARQSPINIVTKTASSKQKRKELPLEFSGKCRTFNLTEPEEPLAANRLTLCLGDCAVSTNGNDFDLAQFHLHVPSEHTLNGEPLDGEIHFVHKSSDGKSLLVIGIFLVLAPESNKWLDPLLDALELVNSNEYSDAVLVKLRSYSSLVKKSAKVSGIYNYPGSLTTPGCDENVDWWVVEHPVQISSIDFGRLRQDLVESRITNKGTNARPPQPLNGRVVTYYN</sequence>
<reference evidence="1 2" key="1">
    <citation type="journal article" date="2022" name="bioRxiv">
        <title>The genome of the oomycete Peronosclerospora sorghi, a cosmopolitan pathogen of maize and sorghum, is inflated with dispersed pseudogenes.</title>
        <authorList>
            <person name="Fletcher K."/>
            <person name="Martin F."/>
            <person name="Isakeit T."/>
            <person name="Cavanaugh K."/>
            <person name="Magill C."/>
            <person name="Michelmore R."/>
        </authorList>
    </citation>
    <scope>NUCLEOTIDE SEQUENCE [LARGE SCALE GENOMIC DNA]</scope>
    <source>
        <strain evidence="1">P6</strain>
    </source>
</reference>